<dbReference type="Gene3D" id="3.40.50.300">
    <property type="entry name" value="P-loop containing nucleotide triphosphate hydrolases"/>
    <property type="match status" value="1"/>
</dbReference>
<gene>
    <name evidence="2" type="ORF">GCM10007383_37730</name>
</gene>
<comment type="caution">
    <text evidence="2">The sequence shown here is derived from an EMBL/GenBank/DDBJ whole genome shotgun (WGS) entry which is preliminary data.</text>
</comment>
<dbReference type="CDD" id="cd02042">
    <property type="entry name" value="ParAB_family"/>
    <property type="match status" value="1"/>
</dbReference>
<dbReference type="InterPro" id="IPR050678">
    <property type="entry name" value="DNA_Partitioning_ATPase"/>
</dbReference>
<protein>
    <submittedName>
        <fullName evidence="2">Sporulation initiation inhibitor Soj</fullName>
    </submittedName>
</protein>
<feature type="domain" description="AAA" evidence="1">
    <location>
        <begin position="1"/>
        <end position="170"/>
    </location>
</feature>
<sequence>MKIVAFSNQKGGVAKTTSCLNLAAQAALKGKTLLIDCDKQANLTKNLGQENAKTTINDLFLGRPFEIVNVRKNLDLIPSSIEFAGIDLLIQGKFARELILKKALEKYRDDYDYVFIDCPPDMNLVTVNALSVADFVIVPVQAAQFSMDGVSIMIEFISGVRESLNEDLTILGILLTHFDERLKISRSIEEDIKENGWGDALFKTRIRRNTAIENSQHKDFRMTIFEYDKKSTGAIDYMNLGKEVLHKIKKYSE</sequence>
<evidence type="ECO:0000313" key="2">
    <source>
        <dbReference type="EMBL" id="GGW50350.1"/>
    </source>
</evidence>
<proteinExistence type="predicted"/>
<dbReference type="Proteomes" id="UP000634668">
    <property type="component" value="Unassembled WGS sequence"/>
</dbReference>
<dbReference type="EMBL" id="BMWP01000044">
    <property type="protein sequence ID" value="GGW50350.1"/>
    <property type="molecule type" value="Genomic_DNA"/>
</dbReference>
<name>A0A918MS08_9FLAO</name>
<dbReference type="InterPro" id="IPR025669">
    <property type="entry name" value="AAA_dom"/>
</dbReference>
<dbReference type="PANTHER" id="PTHR13696">
    <property type="entry name" value="P-LOOP CONTAINING NUCLEOSIDE TRIPHOSPHATE HYDROLASE"/>
    <property type="match status" value="1"/>
</dbReference>
<keyword evidence="3" id="KW-1185">Reference proteome</keyword>
<dbReference type="FunFam" id="3.40.50.300:FF:000285">
    <property type="entry name" value="Sporulation initiation inhibitor Soj"/>
    <property type="match status" value="1"/>
</dbReference>
<accession>A0A918MS08</accession>
<dbReference type="PIRSF" id="PIRSF009320">
    <property type="entry name" value="Nuc_binding_HP_1000"/>
    <property type="match status" value="1"/>
</dbReference>
<evidence type="ECO:0000259" key="1">
    <source>
        <dbReference type="Pfam" id="PF13614"/>
    </source>
</evidence>
<dbReference type="Pfam" id="PF13614">
    <property type="entry name" value="AAA_31"/>
    <property type="match status" value="1"/>
</dbReference>
<reference evidence="2" key="2">
    <citation type="submission" date="2020-09" db="EMBL/GenBank/DDBJ databases">
        <authorList>
            <person name="Sun Q."/>
            <person name="Kim S."/>
        </authorList>
    </citation>
    <scope>NUCLEOTIDE SEQUENCE</scope>
    <source>
        <strain evidence="2">KCTC 12113</strain>
    </source>
</reference>
<dbReference type="RefSeq" id="WP_026814840.1">
    <property type="nucleotide sequence ID" value="NZ_BMWP01000044.1"/>
</dbReference>
<dbReference type="InterPro" id="IPR027417">
    <property type="entry name" value="P-loop_NTPase"/>
</dbReference>
<dbReference type="SUPFAM" id="SSF52540">
    <property type="entry name" value="P-loop containing nucleoside triphosphate hydrolases"/>
    <property type="match status" value="1"/>
</dbReference>
<reference evidence="2" key="1">
    <citation type="journal article" date="2014" name="Int. J. Syst. Evol. Microbiol.">
        <title>Complete genome sequence of Corynebacterium casei LMG S-19264T (=DSM 44701T), isolated from a smear-ripened cheese.</title>
        <authorList>
            <consortium name="US DOE Joint Genome Institute (JGI-PGF)"/>
            <person name="Walter F."/>
            <person name="Albersmeier A."/>
            <person name="Kalinowski J."/>
            <person name="Ruckert C."/>
        </authorList>
    </citation>
    <scope>NUCLEOTIDE SEQUENCE</scope>
    <source>
        <strain evidence="2">KCTC 12113</strain>
    </source>
</reference>
<dbReference type="AlphaFoldDB" id="A0A918MS08"/>
<organism evidence="2 3">
    <name type="scientific">Arenibacter certesii</name>
    <dbReference type="NCBI Taxonomy" id="228955"/>
    <lineage>
        <taxon>Bacteria</taxon>
        <taxon>Pseudomonadati</taxon>
        <taxon>Bacteroidota</taxon>
        <taxon>Flavobacteriia</taxon>
        <taxon>Flavobacteriales</taxon>
        <taxon>Flavobacteriaceae</taxon>
        <taxon>Arenibacter</taxon>
    </lineage>
</organism>
<dbReference type="PANTHER" id="PTHR13696:SF99">
    <property type="entry name" value="COBYRINIC ACID AC-DIAMIDE SYNTHASE"/>
    <property type="match status" value="1"/>
</dbReference>
<evidence type="ECO:0000313" key="3">
    <source>
        <dbReference type="Proteomes" id="UP000634668"/>
    </source>
</evidence>